<feature type="non-terminal residue" evidence="4">
    <location>
        <position position="1"/>
    </location>
</feature>
<keyword evidence="2" id="KW-0812">Transmembrane</keyword>
<name>A0ABN9PE88_9DINO</name>
<feature type="region of interest" description="Disordered" evidence="1">
    <location>
        <begin position="1"/>
        <end position="57"/>
    </location>
</feature>
<dbReference type="PANTHER" id="PTHR47219">
    <property type="entry name" value="RAB GTPASE-ACTIVATING PROTEIN 1-LIKE"/>
    <property type="match status" value="1"/>
</dbReference>
<feature type="compositionally biased region" description="Basic and acidic residues" evidence="1">
    <location>
        <begin position="44"/>
        <end position="57"/>
    </location>
</feature>
<organism evidence="4 5">
    <name type="scientific">Prorocentrum cordatum</name>
    <dbReference type="NCBI Taxonomy" id="2364126"/>
    <lineage>
        <taxon>Eukaryota</taxon>
        <taxon>Sar</taxon>
        <taxon>Alveolata</taxon>
        <taxon>Dinophyceae</taxon>
        <taxon>Prorocentrales</taxon>
        <taxon>Prorocentraceae</taxon>
        <taxon>Prorocentrum</taxon>
    </lineage>
</organism>
<comment type="caution">
    <text evidence="4">The sequence shown here is derived from an EMBL/GenBank/DDBJ whole genome shotgun (WGS) entry which is preliminary data.</text>
</comment>
<dbReference type="Pfam" id="PF00566">
    <property type="entry name" value="RabGAP-TBC"/>
    <property type="match status" value="1"/>
</dbReference>
<feature type="compositionally biased region" description="Low complexity" evidence="1">
    <location>
        <begin position="23"/>
        <end position="33"/>
    </location>
</feature>
<evidence type="ECO:0000256" key="2">
    <source>
        <dbReference type="SAM" id="Phobius"/>
    </source>
</evidence>
<dbReference type="InterPro" id="IPR035969">
    <property type="entry name" value="Rab-GAP_TBC_sf"/>
</dbReference>
<dbReference type="InterPro" id="IPR000195">
    <property type="entry name" value="Rab-GAP-TBC_dom"/>
</dbReference>
<evidence type="ECO:0000313" key="4">
    <source>
        <dbReference type="EMBL" id="CAK0791195.1"/>
    </source>
</evidence>
<sequence length="303" mass="34167">APPPADLPAAASAAPAAAPPPLSFAAAPAAAPAQEARGPTAGAGERRWNAGHDHEVSPRELTKWSEMVQFGVTRYMDVHPDRFRRRVRRGVPQRFRWLVWKAAVSRGTFDRDLPRVSSSYHSLRDVRNSSTSQIEIDIRRTFPEERSFDAEQQQRLFRVLNAYAGHNPDVGYCQGMNYIAGLLLIVSGSEEESFGVLCSLMDDPQYGLVGFYKEGLPLLKRYLRACDKLVLETVPQLREHFMKEGLRPAMYLHQWFLSVFINSFPLSMVMIIWDVIVTEGLPVILRIAVKPCMGCIHLFPRYA</sequence>
<dbReference type="Gene3D" id="1.10.10.750">
    <property type="entry name" value="Ypt/Rab-GAP domain of gyp1p, domain 1"/>
    <property type="match status" value="1"/>
</dbReference>
<keyword evidence="5" id="KW-1185">Reference proteome</keyword>
<keyword evidence="2" id="KW-1133">Transmembrane helix</keyword>
<keyword evidence="2" id="KW-0472">Membrane</keyword>
<dbReference type="Gene3D" id="1.10.472.80">
    <property type="entry name" value="Ypt/Rab-GAP domain of gyp1p, domain 3"/>
    <property type="match status" value="1"/>
</dbReference>
<dbReference type="InterPro" id="IPR050302">
    <property type="entry name" value="Rab_GAP_TBC_domain"/>
</dbReference>
<reference evidence="4" key="1">
    <citation type="submission" date="2023-10" db="EMBL/GenBank/DDBJ databases">
        <authorList>
            <person name="Chen Y."/>
            <person name="Shah S."/>
            <person name="Dougan E. K."/>
            <person name="Thang M."/>
            <person name="Chan C."/>
        </authorList>
    </citation>
    <scope>NUCLEOTIDE SEQUENCE [LARGE SCALE GENOMIC DNA]</scope>
</reference>
<dbReference type="Gene3D" id="1.10.8.270">
    <property type="entry name" value="putative rabgap domain of human tbc1 domain family member 14 like domains"/>
    <property type="match status" value="1"/>
</dbReference>
<accession>A0ABN9PE88</accession>
<feature type="compositionally biased region" description="Low complexity" evidence="1">
    <location>
        <begin position="7"/>
        <end position="16"/>
    </location>
</feature>
<feature type="domain" description="Rab-GAP TBC" evidence="3">
    <location>
        <begin position="90"/>
        <end position="280"/>
    </location>
</feature>
<gene>
    <name evidence="4" type="ORF">PCOR1329_LOCUS2160</name>
</gene>
<evidence type="ECO:0000259" key="3">
    <source>
        <dbReference type="PROSITE" id="PS50086"/>
    </source>
</evidence>
<dbReference type="SMART" id="SM00164">
    <property type="entry name" value="TBC"/>
    <property type="match status" value="1"/>
</dbReference>
<feature type="transmembrane region" description="Helical" evidence="2">
    <location>
        <begin position="255"/>
        <end position="276"/>
    </location>
</feature>
<dbReference type="PANTHER" id="PTHR47219:SF9">
    <property type="entry name" value="GTPASE ACTIVATING PROTEIN AND CENTROSOME-ASSOCIATED, ISOFORM B"/>
    <property type="match status" value="1"/>
</dbReference>
<proteinExistence type="predicted"/>
<dbReference type="SUPFAM" id="SSF47923">
    <property type="entry name" value="Ypt/Rab-GAP domain of gyp1p"/>
    <property type="match status" value="2"/>
</dbReference>
<dbReference type="PROSITE" id="PS50086">
    <property type="entry name" value="TBC_RABGAP"/>
    <property type="match status" value="1"/>
</dbReference>
<evidence type="ECO:0000256" key="1">
    <source>
        <dbReference type="SAM" id="MobiDB-lite"/>
    </source>
</evidence>
<dbReference type="Proteomes" id="UP001189429">
    <property type="component" value="Unassembled WGS sequence"/>
</dbReference>
<protein>
    <recommendedName>
        <fullName evidence="3">Rab-GAP TBC domain-containing protein</fullName>
    </recommendedName>
</protein>
<dbReference type="EMBL" id="CAUYUJ010000537">
    <property type="protein sequence ID" value="CAK0791195.1"/>
    <property type="molecule type" value="Genomic_DNA"/>
</dbReference>
<evidence type="ECO:0000313" key="5">
    <source>
        <dbReference type="Proteomes" id="UP001189429"/>
    </source>
</evidence>